<sequence>MSRRNPTPIAKPEAVFLNAYREAAKHRSLGYDKSLKLGDCLAQLDDREAQYLWRDFIVSMDNKFFEKDFSHAALWKACLDHKVNPLHITHSIDHGQILGRNAARPNLIIYQDVAKGQSDQAELFNTLDTLLESAVAFRAPYEKKVWFAQFKPVDLGREWMRLMSRNVGYGYAMLQGFLIHSRHAQACCLSHAGDILDHSPDKEKSELLGQLFDAICEVGFDLNRSDDNSLTPTGKGELFEVVLNLVTERTQPMDELDEFSSSLFVGRYVRARFESDHDFGRICEALGRTGINEFTGSVALAEFGSPERFMSLASSMSADLARTLFSITAARFLCSYHAEDQLTILNEYDDWFQANGLGSVLTADMLDRLTVDLSMTRLLAEKGLVHFPDYADKPYFSHQFFCSRNEGNRNDLFEGPEDVASFVVMCNDIGAKAHIVYILDEMLSKAGGDVRLKRASDKKAFIEAVLENRVVDPDEVMKTDKRVEKLVAMGIRPDLLGLSSRYKGKWRDASLGSDLGL</sequence>
<organism evidence="1 2">
    <name type="scientific">Pseudomonas amygdali pv. lachrymans str. M301315</name>
    <dbReference type="NCBI Taxonomy" id="629260"/>
    <lineage>
        <taxon>Bacteria</taxon>
        <taxon>Pseudomonadati</taxon>
        <taxon>Pseudomonadota</taxon>
        <taxon>Gammaproteobacteria</taxon>
        <taxon>Pseudomonadales</taxon>
        <taxon>Pseudomonadaceae</taxon>
        <taxon>Pseudomonas</taxon>
        <taxon>Pseudomonas amygdali</taxon>
    </lineage>
</organism>
<reference evidence="1 2" key="1">
    <citation type="journal article" date="2011" name="PLoS Pathog.">
        <title>Dynamic evolution of pathogenicity revealed by sequencing and comparative genomics of 19 Pseudomonas syringae isolates.</title>
        <authorList>
            <person name="Baltrus D.A."/>
            <person name="Nishimura M.T."/>
            <person name="Romanchuk A."/>
            <person name="Chang J.H."/>
            <person name="Mukhtar M.S."/>
            <person name="Cherkis K."/>
            <person name="Roach J."/>
            <person name="Grant S.R."/>
            <person name="Jones C.D."/>
            <person name="Dangl J.L."/>
        </authorList>
    </citation>
    <scope>NUCLEOTIDE SEQUENCE [LARGE SCALE GENOMIC DNA]</scope>
    <source>
        <strain evidence="1 2">M301315</strain>
    </source>
</reference>
<dbReference type="RefSeq" id="WP_005741671.1">
    <property type="nucleotide sequence ID" value="NZ_CP031226.1"/>
</dbReference>
<dbReference type="EMBL" id="CP031226">
    <property type="protein sequence ID" value="AXH60001.1"/>
    <property type="molecule type" value="Genomic_DNA"/>
</dbReference>
<dbReference type="AlphaFoldDB" id="A0AAD0PWH5"/>
<dbReference type="Proteomes" id="UP000006426">
    <property type="component" value="Plasmid pmppla107"/>
</dbReference>
<evidence type="ECO:0000313" key="1">
    <source>
        <dbReference type="EMBL" id="AXH60001.1"/>
    </source>
</evidence>
<name>A0AAD0PWH5_PSEAV</name>
<dbReference type="GeneID" id="39474803"/>
<geneLocation type="plasmid" evidence="2">
    <name>pmppla107</name>
</geneLocation>
<evidence type="ECO:0000313" key="2">
    <source>
        <dbReference type="Proteomes" id="UP000006426"/>
    </source>
</evidence>
<accession>A0AAD0PWH5</accession>
<proteinExistence type="predicted"/>
<protein>
    <submittedName>
        <fullName evidence="1">Uncharacterized protein</fullName>
    </submittedName>
</protein>
<gene>
    <name evidence="1" type="ORF">PLA107_032770</name>
</gene>
<keyword evidence="1" id="KW-0614">Plasmid</keyword>